<keyword evidence="2 7" id="KW-0812">Transmembrane</keyword>
<evidence type="ECO:0000256" key="2">
    <source>
        <dbReference type="ARBA" id="ARBA00022692"/>
    </source>
</evidence>
<dbReference type="Pfam" id="PF00005">
    <property type="entry name" value="ABC_tran"/>
    <property type="match status" value="1"/>
</dbReference>
<accession>A0A1M7F1T1</accession>
<evidence type="ECO:0000259" key="8">
    <source>
        <dbReference type="PROSITE" id="PS50893"/>
    </source>
</evidence>
<proteinExistence type="predicted"/>
<organism evidence="9 10">
    <name type="scientific">Anaerosporobacter mobilis DSM 15930</name>
    <dbReference type="NCBI Taxonomy" id="1120996"/>
    <lineage>
        <taxon>Bacteria</taxon>
        <taxon>Bacillati</taxon>
        <taxon>Bacillota</taxon>
        <taxon>Clostridia</taxon>
        <taxon>Lachnospirales</taxon>
        <taxon>Lachnospiraceae</taxon>
        <taxon>Anaerosporobacter</taxon>
    </lineage>
</organism>
<feature type="transmembrane region" description="Helical" evidence="7">
    <location>
        <begin position="153"/>
        <end position="173"/>
    </location>
</feature>
<feature type="transmembrane region" description="Helical" evidence="7">
    <location>
        <begin position="179"/>
        <end position="195"/>
    </location>
</feature>
<dbReference type="Gene3D" id="3.40.50.300">
    <property type="entry name" value="P-loop containing nucleotide triphosphate hydrolases"/>
    <property type="match status" value="1"/>
</dbReference>
<dbReference type="GO" id="GO:0016887">
    <property type="term" value="F:ATP hydrolysis activity"/>
    <property type="evidence" value="ECO:0007669"/>
    <property type="project" value="InterPro"/>
</dbReference>
<dbReference type="AlphaFoldDB" id="A0A1M7F1T1"/>
<dbReference type="InterPro" id="IPR027417">
    <property type="entry name" value="P-loop_NTPase"/>
</dbReference>
<evidence type="ECO:0000256" key="6">
    <source>
        <dbReference type="ARBA" id="ARBA00023136"/>
    </source>
</evidence>
<keyword evidence="6 7" id="KW-0472">Membrane</keyword>
<keyword evidence="5 7" id="KW-1133">Transmembrane helix</keyword>
<dbReference type="PROSITE" id="PS50893">
    <property type="entry name" value="ABC_TRANSPORTER_2"/>
    <property type="match status" value="1"/>
</dbReference>
<dbReference type="InterPro" id="IPR003593">
    <property type="entry name" value="AAA+_ATPase"/>
</dbReference>
<dbReference type="OrthoDB" id="1699242at2"/>
<dbReference type="PANTHER" id="PTHR24221">
    <property type="entry name" value="ATP-BINDING CASSETTE SUB-FAMILY B"/>
    <property type="match status" value="1"/>
</dbReference>
<dbReference type="EMBL" id="FRCP01000005">
    <property type="protein sequence ID" value="SHL97667.1"/>
    <property type="molecule type" value="Genomic_DNA"/>
</dbReference>
<evidence type="ECO:0000256" key="1">
    <source>
        <dbReference type="ARBA" id="ARBA00004651"/>
    </source>
</evidence>
<feature type="transmembrane region" description="Helical" evidence="7">
    <location>
        <begin position="31"/>
        <end position="49"/>
    </location>
</feature>
<evidence type="ECO:0000313" key="10">
    <source>
        <dbReference type="Proteomes" id="UP000184038"/>
    </source>
</evidence>
<evidence type="ECO:0000313" key="9">
    <source>
        <dbReference type="EMBL" id="SHL97667.1"/>
    </source>
</evidence>
<dbReference type="Proteomes" id="UP000184038">
    <property type="component" value="Unassembled WGS sequence"/>
</dbReference>
<dbReference type="InterPro" id="IPR003439">
    <property type="entry name" value="ABC_transporter-like_ATP-bd"/>
</dbReference>
<feature type="transmembrane region" description="Helical" evidence="7">
    <location>
        <begin position="300"/>
        <end position="318"/>
    </location>
</feature>
<dbReference type="PANTHER" id="PTHR24221:SF654">
    <property type="entry name" value="ATP-BINDING CASSETTE SUB-FAMILY B MEMBER 6"/>
    <property type="match status" value="1"/>
</dbReference>
<dbReference type="SMART" id="SM00382">
    <property type="entry name" value="AAA"/>
    <property type="match status" value="1"/>
</dbReference>
<name>A0A1M7F1T1_9FIRM</name>
<dbReference type="GO" id="GO:0005524">
    <property type="term" value="F:ATP binding"/>
    <property type="evidence" value="ECO:0007669"/>
    <property type="project" value="UniProtKB-KW"/>
</dbReference>
<evidence type="ECO:0000256" key="5">
    <source>
        <dbReference type="ARBA" id="ARBA00022989"/>
    </source>
</evidence>
<comment type="subcellular location">
    <subcellularLocation>
        <location evidence="1">Cell membrane</location>
        <topology evidence="1">Multi-pass membrane protein</topology>
    </subcellularLocation>
</comment>
<keyword evidence="10" id="KW-1185">Reference proteome</keyword>
<dbReference type="GO" id="GO:0005886">
    <property type="term" value="C:plasma membrane"/>
    <property type="evidence" value="ECO:0007669"/>
    <property type="project" value="UniProtKB-SubCell"/>
</dbReference>
<sequence length="645" mass="74920">MLSREEARKQYTLLRNMKYALSDMKIIGYRYYVYLLLDILIQIIVPFLLIQIPAQVVRLLQNQIELEKLLLYILVCIGGILILNLVRTFAHQQIDNMVFVLTEVQYWRKLNKKVLSCDLKQLEDNEEQERLHEVRSSLQDQDGVDHFAGIRGFYFYGINLIINVMGFLLYAYLAGRVHPLLLVILILTAVMNCFAKSKAIRYQFNHITTFWKNARKFWYLKRESINTEKTKDIRMYHMYNWFESELDTNTKEAKEVYNDIQKRHCYANIVVKITSMIRDGFAYGFLIYQLMHNSMDVAEFLFYIGVVAGFGVWVSQIVDSYTYLRKINDEIALFRAYINEDKNAKEEKAIEHSIPETCHTITFEDVSFGYYEAMIFDHFSLTIKVGEKVALVGVNGAGKTTLMKLMCGLYPLNGGRILVDGQDIAMLDKDLYYRYISILFQDVHVLPFSIAKNVSCAWTTKEMTEMEAEGNDNLLSRAFTKLDSETLINNIYEEKRIVDALKQANLWDKICTLPKGIHTPLTQILDVEGIQLSGGETQRLMLARALYKDAPILILDEPTAALDPIAESELYEEYANLSEGKIAVFISHRLSSTRFCDRILFLEEGKILEEGNHETLMNQNGKYANMYRIQSHYYQKEVERYEAGI</sequence>
<dbReference type="STRING" id="1120996.SAMN02746066_00333"/>
<reference evidence="9 10" key="1">
    <citation type="submission" date="2016-11" db="EMBL/GenBank/DDBJ databases">
        <authorList>
            <person name="Jaros S."/>
            <person name="Januszkiewicz K."/>
            <person name="Wedrychowicz H."/>
        </authorList>
    </citation>
    <scope>NUCLEOTIDE SEQUENCE [LARGE SCALE GENOMIC DNA]</scope>
    <source>
        <strain evidence="9 10">DSM 15930</strain>
    </source>
</reference>
<dbReference type="RefSeq" id="WP_073282090.1">
    <property type="nucleotide sequence ID" value="NZ_FRCP01000005.1"/>
</dbReference>
<dbReference type="SUPFAM" id="SSF52540">
    <property type="entry name" value="P-loop containing nucleoside triphosphate hydrolases"/>
    <property type="match status" value="1"/>
</dbReference>
<dbReference type="InterPro" id="IPR039421">
    <property type="entry name" value="Type_1_exporter"/>
</dbReference>
<keyword evidence="4 9" id="KW-0067">ATP-binding</keyword>
<protein>
    <submittedName>
        <fullName evidence="9">ATP-binding cassette, subfamily B</fullName>
    </submittedName>
</protein>
<keyword evidence="3" id="KW-0547">Nucleotide-binding</keyword>
<dbReference type="Gene3D" id="1.20.1560.10">
    <property type="entry name" value="ABC transporter type 1, transmembrane domain"/>
    <property type="match status" value="1"/>
</dbReference>
<evidence type="ECO:0000256" key="4">
    <source>
        <dbReference type="ARBA" id="ARBA00022840"/>
    </source>
</evidence>
<evidence type="ECO:0000256" key="7">
    <source>
        <dbReference type="SAM" id="Phobius"/>
    </source>
</evidence>
<evidence type="ECO:0000256" key="3">
    <source>
        <dbReference type="ARBA" id="ARBA00022741"/>
    </source>
</evidence>
<feature type="domain" description="ABC transporter" evidence="8">
    <location>
        <begin position="361"/>
        <end position="629"/>
    </location>
</feature>
<dbReference type="InterPro" id="IPR036640">
    <property type="entry name" value="ABC1_TM_sf"/>
</dbReference>
<dbReference type="SUPFAM" id="SSF90123">
    <property type="entry name" value="ABC transporter transmembrane region"/>
    <property type="match status" value="1"/>
</dbReference>
<dbReference type="GO" id="GO:0042626">
    <property type="term" value="F:ATPase-coupled transmembrane transporter activity"/>
    <property type="evidence" value="ECO:0007669"/>
    <property type="project" value="TreeGrafter"/>
</dbReference>
<feature type="transmembrane region" description="Helical" evidence="7">
    <location>
        <begin position="69"/>
        <end position="86"/>
    </location>
</feature>
<gene>
    <name evidence="9" type="ORF">SAMN02746066_00333</name>
</gene>